<proteinExistence type="predicted"/>
<dbReference type="InterPro" id="IPR025427">
    <property type="entry name" value="DUF4160"/>
</dbReference>
<name>A0A1F6H340_9PROT</name>
<reference evidence="1 2" key="1">
    <citation type="journal article" date="2016" name="Nat. Commun.">
        <title>Thousands of microbial genomes shed light on interconnected biogeochemical processes in an aquifer system.</title>
        <authorList>
            <person name="Anantharaman K."/>
            <person name="Brown C.T."/>
            <person name="Hug L.A."/>
            <person name="Sharon I."/>
            <person name="Castelle C.J."/>
            <person name="Probst A.J."/>
            <person name="Thomas B.C."/>
            <person name="Singh A."/>
            <person name="Wilkins M.J."/>
            <person name="Karaoz U."/>
            <person name="Brodie E.L."/>
            <person name="Williams K.H."/>
            <person name="Hubbard S.S."/>
            <person name="Banfield J.F."/>
        </authorList>
    </citation>
    <scope>NUCLEOTIDE SEQUENCE [LARGE SCALE GENOMIC DNA]</scope>
</reference>
<sequence>MPTLLIVQGFRFFFYLDEHEPKHIHVVYAQETAKINLNSLFVVKHKMKEQTLRMALALTKEHQSFFLEKWDEYFGD</sequence>
<dbReference type="Pfam" id="PF13711">
    <property type="entry name" value="DUF4160"/>
    <property type="match status" value="1"/>
</dbReference>
<gene>
    <name evidence="1" type="ORF">A2557_06915</name>
</gene>
<accession>A0A1F6H340</accession>
<dbReference type="EMBL" id="MFNF01000001">
    <property type="protein sequence ID" value="OGH04714.1"/>
    <property type="molecule type" value="Genomic_DNA"/>
</dbReference>
<evidence type="ECO:0008006" key="3">
    <source>
        <dbReference type="Google" id="ProtNLM"/>
    </source>
</evidence>
<dbReference type="AlphaFoldDB" id="A0A1F6H340"/>
<protein>
    <recommendedName>
        <fullName evidence="3">DUF4160 domain-containing protein</fullName>
    </recommendedName>
</protein>
<evidence type="ECO:0000313" key="1">
    <source>
        <dbReference type="EMBL" id="OGH04714.1"/>
    </source>
</evidence>
<evidence type="ECO:0000313" key="2">
    <source>
        <dbReference type="Proteomes" id="UP000177583"/>
    </source>
</evidence>
<organism evidence="1 2">
    <name type="scientific">Candidatus Lambdaproteobacteria bacterium RIFOXYD2_FULL_56_26</name>
    <dbReference type="NCBI Taxonomy" id="1817773"/>
    <lineage>
        <taxon>Bacteria</taxon>
        <taxon>Pseudomonadati</taxon>
        <taxon>Pseudomonadota</taxon>
        <taxon>Candidatus Lambdaproteobacteria</taxon>
    </lineage>
</organism>
<comment type="caution">
    <text evidence="1">The sequence shown here is derived from an EMBL/GenBank/DDBJ whole genome shotgun (WGS) entry which is preliminary data.</text>
</comment>
<dbReference type="Proteomes" id="UP000177583">
    <property type="component" value="Unassembled WGS sequence"/>
</dbReference>